<keyword evidence="5" id="KW-1185">Reference proteome</keyword>
<comment type="similarity">
    <text evidence="2">Belongs to the eukaryotic/archaeal RNase P protein component 3 family.</text>
</comment>
<dbReference type="PANTHER" id="PTHR13031">
    <property type="entry name" value="RIBONUCLEASE P SUBUNIT P30"/>
    <property type="match status" value="1"/>
</dbReference>
<reference evidence="5" key="1">
    <citation type="journal article" date="2018" name="Nat. Microbiol.">
        <title>Leveraging single-cell genomics to expand the fungal tree of life.</title>
        <authorList>
            <person name="Ahrendt S.R."/>
            <person name="Quandt C.A."/>
            <person name="Ciobanu D."/>
            <person name="Clum A."/>
            <person name="Salamov A."/>
            <person name="Andreopoulos B."/>
            <person name="Cheng J.F."/>
            <person name="Woyke T."/>
            <person name="Pelin A."/>
            <person name="Henrissat B."/>
            <person name="Reynolds N.K."/>
            <person name="Benny G.L."/>
            <person name="Smith M.E."/>
            <person name="James T.Y."/>
            <person name="Grigoriev I.V."/>
        </authorList>
    </citation>
    <scope>NUCLEOTIDE SEQUENCE [LARGE SCALE GENOMIC DNA]</scope>
    <source>
        <strain evidence="5">RSA 468</strain>
    </source>
</reference>
<name>A0A4P9ZZ70_9FUNG</name>
<accession>A0A4P9ZZ70</accession>
<dbReference type="GO" id="GO:0008033">
    <property type="term" value="P:tRNA processing"/>
    <property type="evidence" value="ECO:0007669"/>
    <property type="project" value="UniProtKB-KW"/>
</dbReference>
<comment type="subcellular location">
    <subcellularLocation>
        <location evidence="1">Nucleus</location>
    </subcellularLocation>
</comment>
<dbReference type="Pfam" id="PF01876">
    <property type="entry name" value="RNase_P_p30"/>
    <property type="match status" value="1"/>
</dbReference>
<proteinExistence type="inferred from homology"/>
<organism evidence="4 5">
    <name type="scientific">Dimargaris cristalligena</name>
    <dbReference type="NCBI Taxonomy" id="215637"/>
    <lineage>
        <taxon>Eukaryota</taxon>
        <taxon>Fungi</taxon>
        <taxon>Fungi incertae sedis</taxon>
        <taxon>Zoopagomycota</taxon>
        <taxon>Kickxellomycotina</taxon>
        <taxon>Dimargaritomycetes</taxon>
        <taxon>Dimargaritales</taxon>
        <taxon>Dimargaritaceae</taxon>
        <taxon>Dimargaris</taxon>
    </lineage>
</organism>
<dbReference type="InterPro" id="IPR016195">
    <property type="entry name" value="Pol/histidinol_Pase-like"/>
</dbReference>
<protein>
    <submittedName>
        <fullName evidence="4">RNase P subunit p30-domain-containing protein</fullName>
    </submittedName>
</protein>
<dbReference type="InterPro" id="IPR002738">
    <property type="entry name" value="RNase_P_p30"/>
</dbReference>
<evidence type="ECO:0000313" key="4">
    <source>
        <dbReference type="EMBL" id="RKP39064.1"/>
    </source>
</evidence>
<dbReference type="EMBL" id="ML002301">
    <property type="protein sequence ID" value="RKP39064.1"/>
    <property type="molecule type" value="Genomic_DNA"/>
</dbReference>
<dbReference type="PANTHER" id="PTHR13031:SF0">
    <property type="entry name" value="RIBONUCLEASE P PROTEIN SUBUNIT P30"/>
    <property type="match status" value="1"/>
</dbReference>
<sequence length="186" mass="20902">MDRYDILAVQPMSQDALQLACESLEVDIIRLGDSDNVRWVRTASARLAISRGVHFELHYSQSLSDQVSRRRFISMALSIQENSKGQNIILTSGAQRAFNMRGPYDVMNMGHLFGLNRAWAKTALTTSPRAVLFHAETRRSTCKSTVMVKPMPTTDALSTKREAEENAMEVDAQTKKSKTAAQFFWA</sequence>
<dbReference type="GO" id="GO:0005655">
    <property type="term" value="C:nucleolar ribonuclease P complex"/>
    <property type="evidence" value="ECO:0007669"/>
    <property type="project" value="TreeGrafter"/>
</dbReference>
<evidence type="ECO:0000256" key="2">
    <source>
        <dbReference type="ARBA" id="ARBA00007331"/>
    </source>
</evidence>
<gene>
    <name evidence="4" type="ORF">BJ085DRAFT_21085</name>
</gene>
<evidence type="ECO:0000313" key="5">
    <source>
        <dbReference type="Proteomes" id="UP000268162"/>
    </source>
</evidence>
<dbReference type="Proteomes" id="UP000268162">
    <property type="component" value="Unassembled WGS sequence"/>
</dbReference>
<keyword evidence="3" id="KW-0819">tRNA processing</keyword>
<evidence type="ECO:0000256" key="1">
    <source>
        <dbReference type="ARBA" id="ARBA00004123"/>
    </source>
</evidence>
<dbReference type="SUPFAM" id="SSF89550">
    <property type="entry name" value="PHP domain-like"/>
    <property type="match status" value="1"/>
</dbReference>
<dbReference type="GO" id="GO:0003723">
    <property type="term" value="F:RNA binding"/>
    <property type="evidence" value="ECO:0007669"/>
    <property type="project" value="TreeGrafter"/>
</dbReference>
<dbReference type="AlphaFoldDB" id="A0A4P9ZZ70"/>
<dbReference type="Gene3D" id="3.20.20.140">
    <property type="entry name" value="Metal-dependent hydrolases"/>
    <property type="match status" value="1"/>
</dbReference>
<evidence type="ECO:0000256" key="3">
    <source>
        <dbReference type="ARBA" id="ARBA00022694"/>
    </source>
</evidence>
<dbReference type="STRING" id="215637.A0A4P9ZZ70"/>